<gene>
    <name evidence="13" type="ORF">AALO_G00157600</name>
</gene>
<feature type="region of interest" description="Disordered" evidence="10">
    <location>
        <begin position="329"/>
        <end position="357"/>
    </location>
</feature>
<dbReference type="InterPro" id="IPR037193">
    <property type="entry name" value="GDNF_alpha"/>
</dbReference>
<comment type="caution">
    <text evidence="13">The sequence shown here is derived from an EMBL/GenBank/DDBJ whole genome shotgun (WGS) entry which is preliminary data.</text>
</comment>
<feature type="domain" description="GDNF/GAS1" evidence="12">
    <location>
        <begin position="220"/>
        <end position="314"/>
    </location>
</feature>
<feature type="domain" description="GDNF/GAS1" evidence="12">
    <location>
        <begin position="25"/>
        <end position="95"/>
    </location>
</feature>
<feature type="domain" description="GDNF/GAS1" evidence="12">
    <location>
        <begin position="128"/>
        <end position="209"/>
    </location>
</feature>
<keyword evidence="5 11" id="KW-0732">Signal</keyword>
<keyword evidence="8" id="KW-0325">Glycoprotein</keyword>
<evidence type="ECO:0000256" key="8">
    <source>
        <dbReference type="ARBA" id="ARBA00023180"/>
    </source>
</evidence>
<dbReference type="GO" id="GO:0009897">
    <property type="term" value="C:external side of plasma membrane"/>
    <property type="evidence" value="ECO:0007669"/>
    <property type="project" value="TreeGrafter"/>
</dbReference>
<protein>
    <recommendedName>
        <fullName evidence="12">GDNF/GAS1 domain-containing protein</fullName>
    </recommendedName>
</protein>
<feature type="signal peptide" evidence="11">
    <location>
        <begin position="1"/>
        <end position="18"/>
    </location>
</feature>
<feature type="compositionally biased region" description="Acidic residues" evidence="10">
    <location>
        <begin position="386"/>
        <end position="398"/>
    </location>
</feature>
<evidence type="ECO:0000313" key="14">
    <source>
        <dbReference type="Proteomes" id="UP000823561"/>
    </source>
</evidence>
<keyword evidence="14" id="KW-1185">Reference proteome</keyword>
<dbReference type="GO" id="GO:0038023">
    <property type="term" value="F:signaling receptor activity"/>
    <property type="evidence" value="ECO:0007669"/>
    <property type="project" value="InterPro"/>
</dbReference>
<organism evidence="13 14">
    <name type="scientific">Alosa alosa</name>
    <name type="common">allis shad</name>
    <dbReference type="NCBI Taxonomy" id="278164"/>
    <lineage>
        <taxon>Eukaryota</taxon>
        <taxon>Metazoa</taxon>
        <taxon>Chordata</taxon>
        <taxon>Craniata</taxon>
        <taxon>Vertebrata</taxon>
        <taxon>Euteleostomi</taxon>
        <taxon>Actinopterygii</taxon>
        <taxon>Neopterygii</taxon>
        <taxon>Teleostei</taxon>
        <taxon>Clupei</taxon>
        <taxon>Clupeiformes</taxon>
        <taxon>Clupeoidei</taxon>
        <taxon>Clupeidae</taxon>
        <taxon>Alosa</taxon>
    </lineage>
</organism>
<dbReference type="EMBL" id="JADWDJ010000011">
    <property type="protein sequence ID" value="KAG5273956.1"/>
    <property type="molecule type" value="Genomic_DNA"/>
</dbReference>
<keyword evidence="4" id="KW-0336">GPI-anchor</keyword>
<dbReference type="Proteomes" id="UP000823561">
    <property type="component" value="Chromosome 11"/>
</dbReference>
<dbReference type="Pfam" id="PF02351">
    <property type="entry name" value="GDNF"/>
    <property type="match status" value="2"/>
</dbReference>
<evidence type="ECO:0000256" key="10">
    <source>
        <dbReference type="SAM" id="MobiDB-lite"/>
    </source>
</evidence>
<feature type="compositionally biased region" description="Polar residues" evidence="10">
    <location>
        <begin position="343"/>
        <end position="357"/>
    </location>
</feature>
<keyword evidence="7" id="KW-0675">Receptor</keyword>
<dbReference type="PANTHER" id="PTHR10269">
    <property type="entry name" value="GDNF RECEPTOR ALPHA"/>
    <property type="match status" value="1"/>
</dbReference>
<accession>A0AAV6GMA2</accession>
<evidence type="ECO:0000259" key="12">
    <source>
        <dbReference type="SMART" id="SM00907"/>
    </source>
</evidence>
<name>A0AAV6GMA2_9TELE</name>
<dbReference type="PANTHER" id="PTHR10269:SF15">
    <property type="entry name" value="GDNF FAMILY RECEPTOR ALPHA-3"/>
    <property type="match status" value="1"/>
</dbReference>
<evidence type="ECO:0000256" key="9">
    <source>
        <dbReference type="ARBA" id="ARBA00023288"/>
    </source>
</evidence>
<dbReference type="SMART" id="SM00907">
    <property type="entry name" value="GDNF"/>
    <property type="match status" value="3"/>
</dbReference>
<evidence type="ECO:0000256" key="3">
    <source>
        <dbReference type="ARBA" id="ARBA00022475"/>
    </source>
</evidence>
<sequence length="449" mass="49183">MILLGVLLNIVISGTVQAVAPPIDCLEAEQACVVDAGCVEVYRVLEYCSAEEAVAPLGPEARRECLEAQSTLQYYRPLQECKCHRAYDEYDVSPYADLELAVVRNIELSRMASMIAVSSLPLDGQNQCLKAAQDCGLYEKCGSLRSEYVVACTKVSPGSNGYCNRQKCHRALRRFLERVPEEYVFSLLFCSCTNELCAERRRKTIVPSCSYEERDSKPNCLSLQGYCMRDELCRSRLADFQHNCQSSAHSPTGCMRETGTVCLKAYAGLIGTIMTPNYLSNSSKDVALWCSCEGSGNHWSDCQRVFNMFTSNSCLKNAISSLGSIPVPTPETTPAPTFHPSPHMQQDHGNGVTTSNGLDNVKVIAHGNGHLNHSANSLPGLRRDEEAEEEDEDEDEEFNVIPPYSKKKSSTGADAWGVHRGSAPPSPRLQPTALLLLLVSSALGLGYLG</sequence>
<feature type="region of interest" description="Disordered" evidence="10">
    <location>
        <begin position="369"/>
        <end position="429"/>
    </location>
</feature>
<dbReference type="InterPro" id="IPR003438">
    <property type="entry name" value="GDNF_rcpt"/>
</dbReference>
<evidence type="ECO:0000256" key="2">
    <source>
        <dbReference type="ARBA" id="ARBA00005961"/>
    </source>
</evidence>
<evidence type="ECO:0000313" key="13">
    <source>
        <dbReference type="EMBL" id="KAG5273956.1"/>
    </source>
</evidence>
<keyword evidence="6" id="KW-0472">Membrane</keyword>
<evidence type="ECO:0000256" key="11">
    <source>
        <dbReference type="SAM" id="SignalP"/>
    </source>
</evidence>
<evidence type="ECO:0000256" key="4">
    <source>
        <dbReference type="ARBA" id="ARBA00022622"/>
    </source>
</evidence>
<dbReference type="GO" id="GO:0043235">
    <property type="term" value="C:receptor complex"/>
    <property type="evidence" value="ECO:0007669"/>
    <property type="project" value="TreeGrafter"/>
</dbReference>
<comment type="similarity">
    <text evidence="2">Belongs to the GDNFR family.</text>
</comment>
<dbReference type="SUPFAM" id="SSF110035">
    <property type="entry name" value="GDNF receptor-like"/>
    <property type="match status" value="1"/>
</dbReference>
<proteinExistence type="inferred from homology"/>
<dbReference type="FunFam" id="1.10.220.110:FF:000001">
    <property type="entry name" value="GDNF family receptor alpha"/>
    <property type="match status" value="1"/>
</dbReference>
<keyword evidence="3" id="KW-1003">Cell membrane</keyword>
<evidence type="ECO:0000256" key="6">
    <source>
        <dbReference type="ARBA" id="ARBA00023136"/>
    </source>
</evidence>
<evidence type="ECO:0000256" key="7">
    <source>
        <dbReference type="ARBA" id="ARBA00023170"/>
    </source>
</evidence>
<dbReference type="GO" id="GO:0007169">
    <property type="term" value="P:cell surface receptor protein tyrosine kinase signaling pathway"/>
    <property type="evidence" value="ECO:0007669"/>
    <property type="project" value="UniProtKB-ARBA"/>
</dbReference>
<keyword evidence="9" id="KW-0449">Lipoprotein</keyword>
<evidence type="ECO:0000256" key="1">
    <source>
        <dbReference type="ARBA" id="ARBA00004609"/>
    </source>
</evidence>
<feature type="chain" id="PRO_5043686383" description="GDNF/GAS1 domain-containing protein" evidence="11">
    <location>
        <begin position="19"/>
        <end position="449"/>
    </location>
</feature>
<reference evidence="13" key="1">
    <citation type="submission" date="2020-10" db="EMBL/GenBank/DDBJ databases">
        <title>Chromosome-scale genome assembly of the Allis shad, Alosa alosa.</title>
        <authorList>
            <person name="Margot Z."/>
            <person name="Christophe K."/>
            <person name="Cabau C."/>
            <person name="Louis A."/>
            <person name="Berthelot C."/>
            <person name="Parey E."/>
            <person name="Roest Crollius H."/>
            <person name="Montfort J."/>
            <person name="Robinson-Rechavi M."/>
            <person name="Bucao C."/>
            <person name="Bouchez O."/>
            <person name="Gislard M."/>
            <person name="Lluch J."/>
            <person name="Milhes M."/>
            <person name="Lampietro C."/>
            <person name="Lopez Roques C."/>
            <person name="Donnadieu C."/>
            <person name="Braasch I."/>
            <person name="Desvignes T."/>
            <person name="Postlethwait J."/>
            <person name="Bobe J."/>
            <person name="Guiguen Y."/>
        </authorList>
    </citation>
    <scope>NUCLEOTIDE SEQUENCE</scope>
    <source>
        <strain evidence="13">M-15738</strain>
        <tissue evidence="13">Blood</tissue>
    </source>
</reference>
<dbReference type="PRINTS" id="PR01316">
    <property type="entry name" value="GDNFRECEPTOR"/>
</dbReference>
<dbReference type="InterPro" id="IPR016017">
    <property type="entry name" value="GDNF/GAS1"/>
</dbReference>
<feature type="compositionally biased region" description="Pro residues" evidence="10">
    <location>
        <begin position="329"/>
        <end position="339"/>
    </location>
</feature>
<dbReference type="GO" id="GO:0007399">
    <property type="term" value="P:nervous system development"/>
    <property type="evidence" value="ECO:0007669"/>
    <property type="project" value="TreeGrafter"/>
</dbReference>
<evidence type="ECO:0000256" key="5">
    <source>
        <dbReference type="ARBA" id="ARBA00022729"/>
    </source>
</evidence>
<dbReference type="AlphaFoldDB" id="A0AAV6GMA2"/>
<comment type="subcellular location">
    <subcellularLocation>
        <location evidence="1">Cell membrane</location>
        <topology evidence="1">Lipid-anchor</topology>
        <topology evidence="1">GPI-anchor</topology>
    </subcellularLocation>
</comment>
<dbReference type="Gene3D" id="1.10.220.110">
    <property type="entry name" value="GDNF binding domain"/>
    <property type="match status" value="1"/>
</dbReference>